<dbReference type="PROSITE" id="PS00584">
    <property type="entry name" value="PFKB_KINASES_2"/>
    <property type="match status" value="1"/>
</dbReference>
<reference evidence="5 6" key="1">
    <citation type="submission" date="2019-06" db="EMBL/GenBank/DDBJ databases">
        <title>Genome of new Rhodobacteraceae sp. SM1903.</title>
        <authorList>
            <person name="Ren X."/>
        </authorList>
    </citation>
    <scope>NUCLEOTIDE SEQUENCE [LARGE SCALE GENOMIC DNA]</scope>
    <source>
        <strain evidence="5 6">SM1903</strain>
    </source>
</reference>
<comment type="similarity">
    <text evidence="1">Belongs to the carbohydrate kinase PfkB family.</text>
</comment>
<evidence type="ECO:0000313" key="6">
    <source>
        <dbReference type="Proteomes" id="UP000314011"/>
    </source>
</evidence>
<name>A0A5C5GK39_9RHOB</name>
<organism evidence="5 6">
    <name type="scientific">Pelagovum pacificum</name>
    <dbReference type="NCBI Taxonomy" id="2588711"/>
    <lineage>
        <taxon>Bacteria</taxon>
        <taxon>Pseudomonadati</taxon>
        <taxon>Pseudomonadota</taxon>
        <taxon>Alphaproteobacteria</taxon>
        <taxon>Rhodobacterales</taxon>
        <taxon>Paracoccaceae</taxon>
        <taxon>Pelagovum</taxon>
    </lineage>
</organism>
<keyword evidence="2" id="KW-0808">Transferase</keyword>
<dbReference type="InterPro" id="IPR029056">
    <property type="entry name" value="Ribokinase-like"/>
</dbReference>
<dbReference type="Proteomes" id="UP000314011">
    <property type="component" value="Unassembled WGS sequence"/>
</dbReference>
<accession>A0A5C5GK39</accession>
<dbReference type="AlphaFoldDB" id="A0A5C5GK39"/>
<evidence type="ECO:0000256" key="3">
    <source>
        <dbReference type="ARBA" id="ARBA00022777"/>
    </source>
</evidence>
<protein>
    <submittedName>
        <fullName evidence="5">Sugar kinase</fullName>
    </submittedName>
</protein>
<dbReference type="Gene3D" id="3.40.1190.20">
    <property type="match status" value="1"/>
</dbReference>
<dbReference type="SUPFAM" id="SSF53613">
    <property type="entry name" value="Ribokinase-like"/>
    <property type="match status" value="1"/>
</dbReference>
<evidence type="ECO:0000259" key="4">
    <source>
        <dbReference type="Pfam" id="PF00294"/>
    </source>
</evidence>
<dbReference type="InterPro" id="IPR011611">
    <property type="entry name" value="PfkB_dom"/>
</dbReference>
<proteinExistence type="inferred from homology"/>
<dbReference type="Pfam" id="PF00294">
    <property type="entry name" value="PfkB"/>
    <property type="match status" value="1"/>
</dbReference>
<dbReference type="GO" id="GO:0006974">
    <property type="term" value="P:DNA damage response"/>
    <property type="evidence" value="ECO:0007669"/>
    <property type="project" value="TreeGrafter"/>
</dbReference>
<evidence type="ECO:0000256" key="2">
    <source>
        <dbReference type="ARBA" id="ARBA00022679"/>
    </source>
</evidence>
<dbReference type="CDD" id="cd01166">
    <property type="entry name" value="KdgK"/>
    <property type="match status" value="1"/>
</dbReference>
<dbReference type="EMBL" id="VFFF01000001">
    <property type="protein sequence ID" value="TNY34139.1"/>
    <property type="molecule type" value="Genomic_DNA"/>
</dbReference>
<sequence length="299" mass="31723">MTSGRFVSIGEAMLELSEGASDGWALNVAGDTLNTAWYLRKRLGPEWEVDYVTRVGTDAFSDRIVSFLGQSGLGAGHVARDPDRGPGLYAISLTEGERSFTYWRSQSAARHLADDEEALDAAMSGATMLYLSAITLAILAPERREALLDRAAASGVPLAYDPNFRPRLWESPDAARDWTTLAARQSQIVLPSADDEAACFGDASPEATADRYEALGTAEVVVKTGGGPVLVRGTERAEVTDLPRVTPVDTTGAGDSFNAGYLAARLMGQSPIEAVRAGHDVASRVVQGRGALVPLDSPP</sequence>
<dbReference type="InterPro" id="IPR002173">
    <property type="entry name" value="Carboh/pur_kinase_PfkB_CS"/>
</dbReference>
<keyword evidence="6" id="KW-1185">Reference proteome</keyword>
<evidence type="ECO:0000256" key="1">
    <source>
        <dbReference type="ARBA" id="ARBA00010688"/>
    </source>
</evidence>
<dbReference type="InterPro" id="IPR050306">
    <property type="entry name" value="PfkB_Carbo_kinase"/>
</dbReference>
<dbReference type="GO" id="GO:0008673">
    <property type="term" value="F:2-dehydro-3-deoxygluconokinase activity"/>
    <property type="evidence" value="ECO:0007669"/>
    <property type="project" value="TreeGrafter"/>
</dbReference>
<dbReference type="GO" id="GO:0005829">
    <property type="term" value="C:cytosol"/>
    <property type="evidence" value="ECO:0007669"/>
    <property type="project" value="TreeGrafter"/>
</dbReference>
<evidence type="ECO:0000313" key="5">
    <source>
        <dbReference type="EMBL" id="TNY34139.1"/>
    </source>
</evidence>
<dbReference type="GO" id="GO:0019698">
    <property type="term" value="P:D-galacturonate catabolic process"/>
    <property type="evidence" value="ECO:0007669"/>
    <property type="project" value="TreeGrafter"/>
</dbReference>
<dbReference type="PANTHER" id="PTHR43085">
    <property type="entry name" value="HEXOKINASE FAMILY MEMBER"/>
    <property type="match status" value="1"/>
</dbReference>
<keyword evidence="3 5" id="KW-0418">Kinase</keyword>
<dbReference type="GO" id="GO:0042840">
    <property type="term" value="P:D-glucuronate catabolic process"/>
    <property type="evidence" value="ECO:0007669"/>
    <property type="project" value="TreeGrafter"/>
</dbReference>
<dbReference type="PANTHER" id="PTHR43085:SF15">
    <property type="entry name" value="2-DEHYDRO-3-DEOXYGLUCONOKINASE"/>
    <property type="match status" value="1"/>
</dbReference>
<feature type="domain" description="Carbohydrate kinase PfkB" evidence="4">
    <location>
        <begin position="23"/>
        <end position="295"/>
    </location>
</feature>
<dbReference type="OrthoDB" id="9776822at2"/>
<dbReference type="RefSeq" id="WP_140195216.1">
    <property type="nucleotide sequence ID" value="NZ_CP065915.1"/>
</dbReference>
<gene>
    <name evidence="5" type="ORF">FHY64_13015</name>
</gene>
<comment type="caution">
    <text evidence="5">The sequence shown here is derived from an EMBL/GenBank/DDBJ whole genome shotgun (WGS) entry which is preliminary data.</text>
</comment>